<sequence length="399" mass="46494">METMSTLSLLFAGSDHFVLDKMSSPLITPCSRGTKRRRVSHKEELGKLEVQCLSLQSQLDELLKKQAARQQTNPWQAYAIQEAQAMQKALHENMRLKDQLKVHEKVASSLERIYQKRPKLEQFIVDNYLCKRPILGIHNREEMLEKLMKDHYDELDSQWIRHDMLDAAEQKKSIQKVIVTGEGDAKEILAIKCATAQLNYKEFANIVWKFKQFRRDKKSPANCVFHPDLTYGRDQVDTLYPQIPNMDSRCAVRRYFENNRVVIVWKSIVEDKLYPHKESQIIEKHQGWFARTIVRRYVEENRVVFIWKAILADELVPLPENLLIDNRFGWTIIQAKSPTSCNIAMNLVLSTPVFPESVMEMQPVAGTWTELLLRASNEHADKFNAILTPQVEALQKLQY</sequence>
<reference evidence="2 3" key="1">
    <citation type="journal article" date="2014" name="Genome Biol. Evol.">
        <title>The secreted proteins of Achlya hypogyna and Thraustotheca clavata identify the ancestral oomycete secretome and reveal gene acquisitions by horizontal gene transfer.</title>
        <authorList>
            <person name="Misner I."/>
            <person name="Blouin N."/>
            <person name="Leonard G."/>
            <person name="Richards T.A."/>
            <person name="Lane C.E."/>
        </authorList>
    </citation>
    <scope>NUCLEOTIDE SEQUENCE [LARGE SCALE GENOMIC DNA]</scope>
    <source>
        <strain evidence="2 3">ATCC 34112</strain>
    </source>
</reference>
<keyword evidence="3" id="KW-1185">Reference proteome</keyword>
<dbReference type="Proteomes" id="UP000243217">
    <property type="component" value="Unassembled WGS sequence"/>
</dbReference>
<gene>
    <name evidence="2" type="ORF">THRCLA_05321</name>
</gene>
<dbReference type="AlphaFoldDB" id="A0A1V9ZWF9"/>
<dbReference type="EMBL" id="JNBS01001160">
    <property type="protein sequence ID" value="OQS02291.1"/>
    <property type="molecule type" value="Genomic_DNA"/>
</dbReference>
<protein>
    <submittedName>
        <fullName evidence="2">Uncharacterized protein</fullName>
    </submittedName>
</protein>
<name>A0A1V9ZWF9_9STRA</name>
<keyword evidence="1" id="KW-0175">Coiled coil</keyword>
<evidence type="ECO:0000313" key="3">
    <source>
        <dbReference type="Proteomes" id="UP000243217"/>
    </source>
</evidence>
<dbReference type="OrthoDB" id="64619at2759"/>
<comment type="caution">
    <text evidence="2">The sequence shown here is derived from an EMBL/GenBank/DDBJ whole genome shotgun (WGS) entry which is preliminary data.</text>
</comment>
<feature type="coiled-coil region" evidence="1">
    <location>
        <begin position="45"/>
        <end position="106"/>
    </location>
</feature>
<accession>A0A1V9ZWF9</accession>
<dbReference type="STRING" id="74557.A0A1V9ZWF9"/>
<organism evidence="2 3">
    <name type="scientific">Thraustotheca clavata</name>
    <dbReference type="NCBI Taxonomy" id="74557"/>
    <lineage>
        <taxon>Eukaryota</taxon>
        <taxon>Sar</taxon>
        <taxon>Stramenopiles</taxon>
        <taxon>Oomycota</taxon>
        <taxon>Saprolegniomycetes</taxon>
        <taxon>Saprolegniales</taxon>
        <taxon>Achlyaceae</taxon>
        <taxon>Thraustotheca</taxon>
    </lineage>
</organism>
<evidence type="ECO:0000256" key="1">
    <source>
        <dbReference type="SAM" id="Coils"/>
    </source>
</evidence>
<proteinExistence type="predicted"/>
<evidence type="ECO:0000313" key="2">
    <source>
        <dbReference type="EMBL" id="OQS02291.1"/>
    </source>
</evidence>